<evidence type="ECO:0000313" key="3">
    <source>
        <dbReference type="Proteomes" id="UP000255000"/>
    </source>
</evidence>
<feature type="chain" id="PRO_5016979570" description="Argininosuccinate lyase" evidence="1">
    <location>
        <begin position="24"/>
        <end position="51"/>
    </location>
</feature>
<accession>A0A379A132</accession>
<dbReference type="PROSITE" id="PS51257">
    <property type="entry name" value="PROKAR_LIPOPROTEIN"/>
    <property type="match status" value="1"/>
</dbReference>
<sequence>MLKNRRFLTAATCILCLGLAVSACGRRGSLEKPRPAAAVEVMPHLAAAQLA</sequence>
<dbReference type="AlphaFoldDB" id="A0A379A132"/>
<dbReference type="Proteomes" id="UP000255000">
    <property type="component" value="Unassembled WGS sequence"/>
</dbReference>
<evidence type="ECO:0000256" key="1">
    <source>
        <dbReference type="SAM" id="SignalP"/>
    </source>
</evidence>
<evidence type="ECO:0008006" key="4">
    <source>
        <dbReference type="Google" id="ProtNLM"/>
    </source>
</evidence>
<proteinExistence type="predicted"/>
<keyword evidence="1" id="KW-0732">Signal</keyword>
<dbReference type="RefSeq" id="WP_019964358.1">
    <property type="nucleotide sequence ID" value="NZ_UGSK01000001.1"/>
</dbReference>
<evidence type="ECO:0000313" key="2">
    <source>
        <dbReference type="EMBL" id="SUB03058.1"/>
    </source>
</evidence>
<name>A0A379A132_9HYPH</name>
<gene>
    <name evidence="2" type="ORF">NCTC13350_04041</name>
</gene>
<reference evidence="2 3" key="1">
    <citation type="submission" date="2018-06" db="EMBL/GenBank/DDBJ databases">
        <authorList>
            <consortium name="Pathogen Informatics"/>
            <person name="Doyle S."/>
        </authorList>
    </citation>
    <scope>NUCLEOTIDE SEQUENCE [LARGE SCALE GENOMIC DNA]</scope>
    <source>
        <strain evidence="2 3">NCTC13350</strain>
    </source>
</reference>
<dbReference type="EMBL" id="UGSK01000001">
    <property type="protein sequence ID" value="SUB03058.1"/>
    <property type="molecule type" value="Genomic_DNA"/>
</dbReference>
<protein>
    <recommendedName>
        <fullName evidence="4">Argininosuccinate lyase</fullName>
    </recommendedName>
</protein>
<feature type="signal peptide" evidence="1">
    <location>
        <begin position="1"/>
        <end position="23"/>
    </location>
</feature>
<organism evidence="2 3">
    <name type="scientific">Pannonibacter phragmitetus</name>
    <dbReference type="NCBI Taxonomy" id="121719"/>
    <lineage>
        <taxon>Bacteria</taxon>
        <taxon>Pseudomonadati</taxon>
        <taxon>Pseudomonadota</taxon>
        <taxon>Alphaproteobacteria</taxon>
        <taxon>Hyphomicrobiales</taxon>
        <taxon>Stappiaceae</taxon>
        <taxon>Pannonibacter</taxon>
    </lineage>
</organism>
<dbReference type="OrthoDB" id="7679504at2"/>